<evidence type="ECO:0000259" key="2">
    <source>
        <dbReference type="Pfam" id="PF19316"/>
    </source>
</evidence>
<feature type="transmembrane region" description="Helical" evidence="1">
    <location>
        <begin position="324"/>
        <end position="343"/>
    </location>
</feature>
<feature type="transmembrane region" description="Helical" evidence="1">
    <location>
        <begin position="630"/>
        <end position="653"/>
    </location>
</feature>
<keyword evidence="1" id="KW-0472">Membrane</keyword>
<comment type="caution">
    <text evidence="3">The sequence shown here is derived from an EMBL/GenBank/DDBJ whole genome shotgun (WGS) entry which is preliminary data.</text>
</comment>
<dbReference type="InterPro" id="IPR045687">
    <property type="entry name" value="PIGG/GPI7_C"/>
</dbReference>
<comment type="function">
    <text evidence="1">Ethanolamine phosphate transferase involved in glycosylphosphatidylinositol-anchor biosynthesis. Transfers ethanolamine phosphate to the GPI second mannose.</text>
</comment>
<organism evidence="3 4">
    <name type="scientific">Jimgerdemannia flammicorona</name>
    <dbReference type="NCBI Taxonomy" id="994334"/>
    <lineage>
        <taxon>Eukaryota</taxon>
        <taxon>Fungi</taxon>
        <taxon>Fungi incertae sedis</taxon>
        <taxon>Mucoromycota</taxon>
        <taxon>Mucoromycotina</taxon>
        <taxon>Endogonomycetes</taxon>
        <taxon>Endogonales</taxon>
        <taxon>Endogonaceae</taxon>
        <taxon>Jimgerdemannia</taxon>
    </lineage>
</organism>
<proteinExistence type="inferred from homology"/>
<feature type="transmembrane region" description="Helical" evidence="1">
    <location>
        <begin position="179"/>
        <end position="200"/>
    </location>
</feature>
<keyword evidence="1" id="KW-0337">GPI-anchor biosynthesis</keyword>
<evidence type="ECO:0000313" key="4">
    <source>
        <dbReference type="Proteomes" id="UP000268093"/>
    </source>
</evidence>
<dbReference type="GO" id="GO:0051267">
    <property type="term" value="F:CP2 mannose-ethanolamine phosphotransferase activity"/>
    <property type="evidence" value="ECO:0007669"/>
    <property type="project" value="TreeGrafter"/>
</dbReference>
<feature type="transmembrane region" description="Helical" evidence="1">
    <location>
        <begin position="85"/>
        <end position="107"/>
    </location>
</feature>
<comment type="similarity">
    <text evidence="1">Belongs to the PIGG/PIGN/PIGO family. PIGG subfamily.</text>
</comment>
<dbReference type="GO" id="GO:0006506">
    <property type="term" value="P:GPI anchor biosynthetic process"/>
    <property type="evidence" value="ECO:0007669"/>
    <property type="project" value="UniProtKB-UniPathway"/>
</dbReference>
<dbReference type="Proteomes" id="UP000268093">
    <property type="component" value="Unassembled WGS sequence"/>
</dbReference>
<dbReference type="AlphaFoldDB" id="A0A433DCV0"/>
<feature type="transmembrane region" description="Helical" evidence="1">
    <location>
        <begin position="292"/>
        <end position="312"/>
    </location>
</feature>
<feature type="transmembrane region" description="Helical" evidence="1">
    <location>
        <begin position="145"/>
        <end position="167"/>
    </location>
</feature>
<dbReference type="Pfam" id="PF19316">
    <property type="entry name" value="PIGO_PIGG"/>
    <property type="match status" value="1"/>
</dbReference>
<dbReference type="PANTHER" id="PTHR23072:SF0">
    <property type="entry name" value="GPI ETHANOLAMINE PHOSPHATE TRANSFERASE 2"/>
    <property type="match status" value="1"/>
</dbReference>
<keyword evidence="1" id="KW-0256">Endoplasmic reticulum</keyword>
<feature type="transmembrane region" description="Helical" evidence="1">
    <location>
        <begin position="446"/>
        <end position="466"/>
    </location>
</feature>
<dbReference type="GO" id="GO:0005789">
    <property type="term" value="C:endoplasmic reticulum membrane"/>
    <property type="evidence" value="ECO:0007669"/>
    <property type="project" value="UniProtKB-SubCell"/>
</dbReference>
<dbReference type="InterPro" id="IPR039527">
    <property type="entry name" value="PIGG/GPI7"/>
</dbReference>
<evidence type="ECO:0000256" key="1">
    <source>
        <dbReference type="RuleBase" id="RU367106"/>
    </source>
</evidence>
<comment type="pathway">
    <text evidence="1">Glycolipid biosynthesis; glycosylphosphatidylinositol-anchor biosynthesis.</text>
</comment>
<feature type="transmembrane region" description="Helical" evidence="1">
    <location>
        <begin position="206"/>
        <end position="225"/>
    </location>
</feature>
<keyword evidence="4" id="KW-1185">Reference proteome</keyword>
<accession>A0A433DCV0</accession>
<evidence type="ECO:0000313" key="3">
    <source>
        <dbReference type="EMBL" id="RUP48673.1"/>
    </source>
</evidence>
<gene>
    <name evidence="3" type="ORF">BC936DRAFT_144201</name>
</gene>
<keyword evidence="1" id="KW-1133">Transmembrane helix</keyword>
<feature type="transmembrane region" description="Helical" evidence="1">
    <location>
        <begin position="394"/>
        <end position="411"/>
    </location>
</feature>
<keyword evidence="1" id="KW-0812">Transmembrane</keyword>
<feature type="transmembrane region" description="Helical" evidence="1">
    <location>
        <begin position="417"/>
        <end position="434"/>
    </location>
</feature>
<dbReference type="PANTHER" id="PTHR23072">
    <property type="entry name" value="PHOSPHATIDYLINOSITOL GLYCAN-RELATED"/>
    <property type="match status" value="1"/>
</dbReference>
<feature type="transmembrane region" description="Helical" evidence="1">
    <location>
        <begin position="486"/>
        <end position="512"/>
    </location>
</feature>
<comment type="subcellular location">
    <subcellularLocation>
        <location evidence="1">Endoplasmic reticulum membrane</location>
        <topology evidence="1">Multi-pass membrane protein</topology>
    </subcellularLocation>
</comment>
<name>A0A433DCV0_9FUNG</name>
<dbReference type="EMBL" id="RBNI01003111">
    <property type="protein sequence ID" value="RUP48673.1"/>
    <property type="molecule type" value="Genomic_DNA"/>
</dbReference>
<sequence>FQIQTYDVCLVFGVFGYAHGTNHIPDEQILRVLQLNAYQLGTILRSVMPGIGTLMNTATYDPVDTHAALSYCDELNDNEDESQNFFVCVRLGHIVAGVLSIFIVSIVGKLTSHHIFGTGKQPHQFINNASAKLSSTASNYNLSSMYRGLGALLASAVGFSAMSVAILRTELQKGMIWNVEGWFAIGSVIAYCATMFASSFVEEEHLVWYFLVQTMWVLQAFVSPAERNGLRLIRQTPHKSIKDPRQHTIDLLLSPLAQLVILRLIRGWNQTGQKHAGDLDLRHYLTTTYGHLAWHLLAATIAGVMVVVFDLLRRHKRSGVVWGISQVAFFASVVFTAFVTLAYKVRAEKVEEGVPEVYRWLVDAGMSRTTGRVTLGRWAIRSVAGHAIGSTRQFSWHLMMLTVFTPLLILLSRPHNAPLFALFGLQLYCLRSWLSRVASHGFRPSHLTVFTLLAVTHGAFFATGNSNSIASIDLSNAYVGVEGYDIGSVGMLTFLSNWAGSVWWIMAGWGVVMEGGMRVASEEQLLKAENVVTRLAFGDDGKAVDGNAETETGTAIPDPKVLTSSSNEPIFSTTTASSISATKQFLIYAYLTSTFYALALLMLSISVTILRNHIFIWTVFSPKYLYQISWTVLAHWGGGVVVGGLVMVAFGWLS</sequence>
<feature type="transmembrane region" description="Helical" evidence="1">
    <location>
        <begin position="585"/>
        <end position="610"/>
    </location>
</feature>
<dbReference type="OrthoDB" id="272139at2759"/>
<feature type="domain" description="GPI ethanolamine phosphate transferase 2 C-terminal" evidence="2">
    <location>
        <begin position="137"/>
        <end position="648"/>
    </location>
</feature>
<reference evidence="3 4" key="1">
    <citation type="journal article" date="2018" name="New Phytol.">
        <title>Phylogenomics of Endogonaceae and evolution of mycorrhizas within Mucoromycota.</title>
        <authorList>
            <person name="Chang Y."/>
            <person name="Desiro A."/>
            <person name="Na H."/>
            <person name="Sandor L."/>
            <person name="Lipzen A."/>
            <person name="Clum A."/>
            <person name="Barry K."/>
            <person name="Grigoriev I.V."/>
            <person name="Martin F.M."/>
            <person name="Stajich J.E."/>
            <person name="Smith M.E."/>
            <person name="Bonito G."/>
            <person name="Spatafora J.W."/>
        </authorList>
    </citation>
    <scope>NUCLEOTIDE SEQUENCE [LARGE SCALE GENOMIC DNA]</scope>
    <source>
        <strain evidence="3 4">GMNB39</strain>
    </source>
</reference>
<dbReference type="UniPathway" id="UPA00196"/>
<protein>
    <recommendedName>
        <fullName evidence="1">GPI ethanolamine phosphate transferase 2</fullName>
    </recommendedName>
</protein>
<keyword evidence="1" id="KW-0808">Transferase</keyword>
<feature type="non-terminal residue" evidence="3">
    <location>
        <position position="1"/>
    </location>
</feature>